<keyword evidence="11" id="KW-1185">Reference proteome</keyword>
<dbReference type="SMART" id="SM00382">
    <property type="entry name" value="AAA"/>
    <property type="match status" value="1"/>
</dbReference>
<dbReference type="InterPro" id="IPR027417">
    <property type="entry name" value="P-loop_NTPase"/>
</dbReference>
<dbReference type="InterPro" id="IPR017871">
    <property type="entry name" value="ABC_transporter-like_CS"/>
</dbReference>
<feature type="region of interest" description="Disordered" evidence="8">
    <location>
        <begin position="1"/>
        <end position="25"/>
    </location>
</feature>
<dbReference type="InterPro" id="IPR003439">
    <property type="entry name" value="ABC_transporter-like_ATP-bd"/>
</dbReference>
<comment type="caution">
    <text evidence="10">The sequence shown here is derived from an EMBL/GenBank/DDBJ whole genome shotgun (WGS) entry which is preliminary data.</text>
</comment>
<accession>A0A7J0BSH0</accession>
<reference evidence="10 11" key="1">
    <citation type="submission" date="2020-05" db="EMBL/GenBank/DDBJ databases">
        <title>Draft genome sequence of Desulfovibrio psychrotolerans JS1T.</title>
        <authorList>
            <person name="Ueno A."/>
            <person name="Tamazawa S."/>
            <person name="Tamamura S."/>
            <person name="Murakami T."/>
            <person name="Kiyama T."/>
            <person name="Inomata H."/>
            <person name="Amano Y."/>
            <person name="Miyakawa K."/>
            <person name="Tamaki H."/>
            <person name="Naganuma T."/>
            <person name="Kaneko K."/>
        </authorList>
    </citation>
    <scope>NUCLEOTIDE SEQUENCE [LARGE SCALE GENOMIC DNA]</scope>
    <source>
        <strain evidence="10 11">JS1</strain>
    </source>
</reference>
<evidence type="ECO:0000256" key="7">
    <source>
        <dbReference type="ARBA" id="ARBA00023136"/>
    </source>
</evidence>
<evidence type="ECO:0000313" key="11">
    <source>
        <dbReference type="Proteomes" id="UP000503820"/>
    </source>
</evidence>
<dbReference type="SUPFAM" id="SSF52540">
    <property type="entry name" value="P-loop containing nucleoside triphosphate hydrolases"/>
    <property type="match status" value="1"/>
</dbReference>
<evidence type="ECO:0000259" key="9">
    <source>
        <dbReference type="PROSITE" id="PS50893"/>
    </source>
</evidence>
<sequence length="395" mass="42272">MEQIPAHTPGTDAETAPRAASQATPAPLLDVRGLTTVFHTAKGDVTAVDDVSFSLRPGRTLGLVGESGCGKSVTALSIMRLLPHPAGETTRGEVLFNGKNLLALPEKDMRTVRGNDISMIFQEPMTSLNPVFRVGDQVAEVIRLHKRLGRKEAWKEAVDLLQQVGIPSPEQRAREFPHQMSGGMRQRVMIAIALACTPRLIIADEPTTALDVTIQGQILDLMNTLSRETGSALLLITHDLGVVAESAEDVIVMYAGRIVEQSPVADLFANPLHPYTQGLLRSIPALPSPARQPGGLPCGKHQNTTGHGTNQAPEDEATPRPEHEAEHGSTLACAPGSARRTPLQTIPGTVPPLHALPAGCKFSDRCDRAFAPCATGEPPLFYPVPGHGVRCWLHA</sequence>
<dbReference type="InterPro" id="IPR013563">
    <property type="entry name" value="Oligopep_ABC_C"/>
</dbReference>
<keyword evidence="6 10" id="KW-0067">ATP-binding</keyword>
<dbReference type="RefSeq" id="WP_243451251.1">
    <property type="nucleotide sequence ID" value="NZ_BLVP01000002.1"/>
</dbReference>
<comment type="similarity">
    <text evidence="2">Belongs to the ABC transporter superfamily.</text>
</comment>
<dbReference type="Pfam" id="PF08352">
    <property type="entry name" value="oligo_HPY"/>
    <property type="match status" value="2"/>
</dbReference>
<dbReference type="PANTHER" id="PTHR43297:SF2">
    <property type="entry name" value="DIPEPTIDE TRANSPORT ATP-BINDING PROTEIN DPPD"/>
    <property type="match status" value="1"/>
</dbReference>
<dbReference type="PROSITE" id="PS50893">
    <property type="entry name" value="ABC_TRANSPORTER_2"/>
    <property type="match status" value="1"/>
</dbReference>
<dbReference type="AlphaFoldDB" id="A0A7J0BSH0"/>
<dbReference type="InterPro" id="IPR050388">
    <property type="entry name" value="ABC_Ni/Peptide_Import"/>
</dbReference>
<keyword evidence="5" id="KW-0547">Nucleotide-binding</keyword>
<dbReference type="CDD" id="cd03257">
    <property type="entry name" value="ABC_NikE_OppD_transporters"/>
    <property type="match status" value="1"/>
</dbReference>
<organism evidence="10 11">
    <name type="scientific">Desulfovibrio psychrotolerans</name>
    <dbReference type="NCBI Taxonomy" id="415242"/>
    <lineage>
        <taxon>Bacteria</taxon>
        <taxon>Pseudomonadati</taxon>
        <taxon>Thermodesulfobacteriota</taxon>
        <taxon>Desulfovibrionia</taxon>
        <taxon>Desulfovibrionales</taxon>
        <taxon>Desulfovibrionaceae</taxon>
        <taxon>Desulfovibrio</taxon>
    </lineage>
</organism>
<dbReference type="InterPro" id="IPR003593">
    <property type="entry name" value="AAA+_ATPase"/>
</dbReference>
<dbReference type="Proteomes" id="UP000503820">
    <property type="component" value="Unassembled WGS sequence"/>
</dbReference>
<feature type="compositionally biased region" description="Polar residues" evidence="8">
    <location>
        <begin position="301"/>
        <end position="312"/>
    </location>
</feature>
<dbReference type="EMBL" id="BLVP01000002">
    <property type="protein sequence ID" value="GFM36151.1"/>
    <property type="molecule type" value="Genomic_DNA"/>
</dbReference>
<dbReference type="GO" id="GO:0005524">
    <property type="term" value="F:ATP binding"/>
    <property type="evidence" value="ECO:0007669"/>
    <property type="project" value="UniProtKB-KW"/>
</dbReference>
<gene>
    <name evidence="10" type="ORF">DSM19430T_08350</name>
</gene>
<evidence type="ECO:0000256" key="5">
    <source>
        <dbReference type="ARBA" id="ARBA00022741"/>
    </source>
</evidence>
<evidence type="ECO:0000313" key="10">
    <source>
        <dbReference type="EMBL" id="GFM36151.1"/>
    </source>
</evidence>
<name>A0A7J0BSH0_9BACT</name>
<evidence type="ECO:0000256" key="1">
    <source>
        <dbReference type="ARBA" id="ARBA00004417"/>
    </source>
</evidence>
<dbReference type="GO" id="GO:0016887">
    <property type="term" value="F:ATP hydrolysis activity"/>
    <property type="evidence" value="ECO:0007669"/>
    <property type="project" value="InterPro"/>
</dbReference>
<keyword evidence="3" id="KW-0813">Transport</keyword>
<dbReference type="Pfam" id="PF00005">
    <property type="entry name" value="ABC_tran"/>
    <property type="match status" value="1"/>
</dbReference>
<evidence type="ECO:0000256" key="2">
    <source>
        <dbReference type="ARBA" id="ARBA00005417"/>
    </source>
</evidence>
<dbReference type="PANTHER" id="PTHR43297">
    <property type="entry name" value="OLIGOPEPTIDE TRANSPORT ATP-BINDING PROTEIN APPD"/>
    <property type="match status" value="1"/>
</dbReference>
<evidence type="ECO:0000256" key="3">
    <source>
        <dbReference type="ARBA" id="ARBA00022448"/>
    </source>
</evidence>
<evidence type="ECO:0000256" key="4">
    <source>
        <dbReference type="ARBA" id="ARBA00022475"/>
    </source>
</evidence>
<feature type="compositionally biased region" description="Basic and acidic residues" evidence="8">
    <location>
        <begin position="317"/>
        <end position="327"/>
    </location>
</feature>
<protein>
    <submittedName>
        <fullName evidence="10">Dipeptide/oligopeptide/nickel ABC transporter ATP-binding protein</fullName>
    </submittedName>
</protein>
<dbReference type="GO" id="GO:0015833">
    <property type="term" value="P:peptide transport"/>
    <property type="evidence" value="ECO:0007669"/>
    <property type="project" value="InterPro"/>
</dbReference>
<keyword evidence="7" id="KW-0472">Membrane</keyword>
<evidence type="ECO:0000256" key="8">
    <source>
        <dbReference type="SAM" id="MobiDB-lite"/>
    </source>
</evidence>
<keyword evidence="4" id="KW-1003">Cell membrane</keyword>
<dbReference type="Gene3D" id="3.40.50.300">
    <property type="entry name" value="P-loop containing nucleotide triphosphate hydrolases"/>
    <property type="match status" value="1"/>
</dbReference>
<feature type="region of interest" description="Disordered" evidence="8">
    <location>
        <begin position="284"/>
        <end position="347"/>
    </location>
</feature>
<comment type="subcellular location">
    <subcellularLocation>
        <location evidence="1">Cell inner membrane</location>
        <topology evidence="1">Peripheral membrane protein</topology>
    </subcellularLocation>
</comment>
<dbReference type="GO" id="GO:0005886">
    <property type="term" value="C:plasma membrane"/>
    <property type="evidence" value="ECO:0007669"/>
    <property type="project" value="UniProtKB-SubCell"/>
</dbReference>
<dbReference type="NCBIfam" id="TIGR01727">
    <property type="entry name" value="oligo_HPY"/>
    <property type="match status" value="1"/>
</dbReference>
<feature type="domain" description="ABC transporter" evidence="9">
    <location>
        <begin position="29"/>
        <end position="280"/>
    </location>
</feature>
<dbReference type="FunFam" id="3.40.50.300:FF:000016">
    <property type="entry name" value="Oligopeptide ABC transporter ATP-binding component"/>
    <property type="match status" value="1"/>
</dbReference>
<evidence type="ECO:0000256" key="6">
    <source>
        <dbReference type="ARBA" id="ARBA00022840"/>
    </source>
</evidence>
<proteinExistence type="inferred from homology"/>
<dbReference type="PROSITE" id="PS00211">
    <property type="entry name" value="ABC_TRANSPORTER_1"/>
    <property type="match status" value="1"/>
</dbReference>